<protein>
    <submittedName>
        <fullName evidence="1">Uncharacterized protein</fullName>
    </submittedName>
</protein>
<dbReference type="PANTHER" id="PTHR33702">
    <property type="entry name" value="BNAA09G40010D PROTEIN"/>
    <property type="match status" value="1"/>
</dbReference>
<dbReference type="AlphaFoldDB" id="A0A9D5H475"/>
<evidence type="ECO:0000313" key="2">
    <source>
        <dbReference type="Proteomes" id="UP001085076"/>
    </source>
</evidence>
<dbReference type="EMBL" id="JAGGNH010000009">
    <property type="protein sequence ID" value="KAJ0962790.1"/>
    <property type="molecule type" value="Genomic_DNA"/>
</dbReference>
<accession>A0A9D5H475</accession>
<name>A0A9D5H475_9LILI</name>
<comment type="caution">
    <text evidence="1">The sequence shown here is derived from an EMBL/GenBank/DDBJ whole genome shotgun (WGS) entry which is preliminary data.</text>
</comment>
<dbReference type="Proteomes" id="UP001085076">
    <property type="component" value="Miscellaneous, Linkage group lg09"/>
</dbReference>
<organism evidence="1 2">
    <name type="scientific">Dioscorea zingiberensis</name>
    <dbReference type="NCBI Taxonomy" id="325984"/>
    <lineage>
        <taxon>Eukaryota</taxon>
        <taxon>Viridiplantae</taxon>
        <taxon>Streptophyta</taxon>
        <taxon>Embryophyta</taxon>
        <taxon>Tracheophyta</taxon>
        <taxon>Spermatophyta</taxon>
        <taxon>Magnoliopsida</taxon>
        <taxon>Liliopsida</taxon>
        <taxon>Dioscoreales</taxon>
        <taxon>Dioscoreaceae</taxon>
        <taxon>Dioscorea</taxon>
    </lineage>
</organism>
<dbReference type="OrthoDB" id="764584at2759"/>
<evidence type="ECO:0000313" key="1">
    <source>
        <dbReference type="EMBL" id="KAJ0962790.1"/>
    </source>
</evidence>
<reference evidence="1" key="2">
    <citation type="journal article" date="2022" name="Hortic Res">
        <title>The genome of Dioscorea zingiberensis sheds light on the biosynthesis, origin and evolution of the medicinally important diosgenin saponins.</title>
        <authorList>
            <person name="Li Y."/>
            <person name="Tan C."/>
            <person name="Li Z."/>
            <person name="Guo J."/>
            <person name="Li S."/>
            <person name="Chen X."/>
            <person name="Wang C."/>
            <person name="Dai X."/>
            <person name="Yang H."/>
            <person name="Song W."/>
            <person name="Hou L."/>
            <person name="Xu J."/>
            <person name="Tong Z."/>
            <person name="Xu A."/>
            <person name="Yuan X."/>
            <person name="Wang W."/>
            <person name="Yang Q."/>
            <person name="Chen L."/>
            <person name="Sun Z."/>
            <person name="Wang K."/>
            <person name="Pan B."/>
            <person name="Chen J."/>
            <person name="Bao Y."/>
            <person name="Liu F."/>
            <person name="Qi X."/>
            <person name="Gang D.R."/>
            <person name="Wen J."/>
            <person name="Li J."/>
        </authorList>
    </citation>
    <scope>NUCLEOTIDE SEQUENCE</scope>
    <source>
        <strain evidence="1">Dzin_1.0</strain>
    </source>
</reference>
<sequence length="150" mass="17540">MGAITTQVYKSLESYWRHRTYKRIEDSSEKKKREIRLGEGGKERRGYRKIKTVKMVFRIQVRIFTPARLFTKLRDAYVNSLMAFAGEKKRLPASVEKKKKRNGELGQAIPKALRNGSVRGDFEKRMMIHIYNSLVAPREFENSSVSVRDL</sequence>
<proteinExistence type="predicted"/>
<reference evidence="1" key="1">
    <citation type="submission" date="2021-03" db="EMBL/GenBank/DDBJ databases">
        <authorList>
            <person name="Li Z."/>
            <person name="Yang C."/>
        </authorList>
    </citation>
    <scope>NUCLEOTIDE SEQUENCE</scope>
    <source>
        <strain evidence="1">Dzin_1.0</strain>
        <tissue evidence="1">Leaf</tissue>
    </source>
</reference>
<dbReference type="PANTHER" id="PTHR33702:SF30">
    <property type="entry name" value="OS05G0576600 PROTEIN"/>
    <property type="match status" value="1"/>
</dbReference>
<keyword evidence="2" id="KW-1185">Reference proteome</keyword>
<gene>
    <name evidence="1" type="ORF">J5N97_027912</name>
</gene>